<dbReference type="Proteomes" id="UP000321393">
    <property type="component" value="Unassembled WGS sequence"/>
</dbReference>
<evidence type="ECO:0000313" key="2">
    <source>
        <dbReference type="Proteomes" id="UP000321393"/>
    </source>
</evidence>
<gene>
    <name evidence="1" type="ORF">E6C27_scaffold67G007300</name>
</gene>
<accession>A0A5A7THC7</accession>
<reference evidence="1 2" key="1">
    <citation type="submission" date="2019-08" db="EMBL/GenBank/DDBJ databases">
        <title>Draft genome sequences of two oriental melons (Cucumis melo L. var makuwa).</title>
        <authorList>
            <person name="Kwon S.-Y."/>
        </authorList>
    </citation>
    <scope>NUCLEOTIDE SEQUENCE [LARGE SCALE GENOMIC DNA]</scope>
    <source>
        <strain evidence="2">cv. SW 3</strain>
        <tissue evidence="1">Leaf</tissue>
    </source>
</reference>
<evidence type="ECO:0000313" key="1">
    <source>
        <dbReference type="EMBL" id="KAA0042218.1"/>
    </source>
</evidence>
<proteinExistence type="predicted"/>
<protein>
    <submittedName>
        <fullName evidence="1">Late embryogenesis abundant domain-containing family protein</fullName>
    </submittedName>
</protein>
<sequence>MAGKAKQTVEDAWGSVKDTTQNIKEKVVGKAEESKEAIKDTAENIKNNIKSNC</sequence>
<dbReference type="EMBL" id="SSTE01016227">
    <property type="protein sequence ID" value="KAA0042218.1"/>
    <property type="molecule type" value="Genomic_DNA"/>
</dbReference>
<organism evidence="1 2">
    <name type="scientific">Cucumis melo var. makuwa</name>
    <name type="common">Oriental melon</name>
    <dbReference type="NCBI Taxonomy" id="1194695"/>
    <lineage>
        <taxon>Eukaryota</taxon>
        <taxon>Viridiplantae</taxon>
        <taxon>Streptophyta</taxon>
        <taxon>Embryophyta</taxon>
        <taxon>Tracheophyta</taxon>
        <taxon>Spermatophyta</taxon>
        <taxon>Magnoliopsida</taxon>
        <taxon>eudicotyledons</taxon>
        <taxon>Gunneridae</taxon>
        <taxon>Pentapetalae</taxon>
        <taxon>rosids</taxon>
        <taxon>fabids</taxon>
        <taxon>Cucurbitales</taxon>
        <taxon>Cucurbitaceae</taxon>
        <taxon>Benincaseae</taxon>
        <taxon>Cucumis</taxon>
    </lineage>
</organism>
<dbReference type="AlphaFoldDB" id="A0A5A7THC7"/>
<dbReference type="OrthoDB" id="756017at2759"/>
<comment type="caution">
    <text evidence="1">The sequence shown here is derived from an EMBL/GenBank/DDBJ whole genome shotgun (WGS) entry which is preliminary data.</text>
</comment>
<dbReference type="Gene3D" id="6.10.140.1430">
    <property type="match status" value="1"/>
</dbReference>
<name>A0A5A7THC7_CUCMM</name>